<sequence length="402" mass="45314">MAVKDKQQIMAITASIFIAFILWLYVMGEKNPVLVRTIEDIPVTLYNTENIARSNLVMLPEQTFTINLTIKGRALDVFKVTKDDFKVEADMGGYLKRGDNNIPVEIRRKPQGIEVVSEGIFPYIRVKLDNLVAKAFPVNINVTGIPKQGYDNLEPVVKPSEILVVGPEEYINKVNYVEGQVDITGAFSDISNSIVVKPYDRERKQVLNVETDPRYVDVFVSIKSAKQVPIKVVTKNSLPKGKTIKSINLTEPNIYILGDSNVLNNIKQIETKPIDLQNIYQTTSIQVELNIPKGIYLKNKESSILVELSVENIIQKEIKLPISIQNQNGEYVYSPASEEVNLLIRGSESQLNQIDLNQFMAVLDVSELSEGEFALPIKIIKPEQFEIVSIEPEKIKIKINKK</sequence>
<protein>
    <submittedName>
        <fullName evidence="2">YbbR domain-containing protein</fullName>
    </submittedName>
</protein>
<dbReference type="Proteomes" id="UP000184423">
    <property type="component" value="Unassembled WGS sequence"/>
</dbReference>
<dbReference type="Gene3D" id="2.170.120.40">
    <property type="entry name" value="YbbR-like domain"/>
    <property type="match status" value="2"/>
</dbReference>
<evidence type="ECO:0000313" key="2">
    <source>
        <dbReference type="EMBL" id="SHE95404.1"/>
    </source>
</evidence>
<keyword evidence="1" id="KW-0472">Membrane</keyword>
<keyword evidence="1" id="KW-1133">Transmembrane helix</keyword>
<dbReference type="InterPro" id="IPR012505">
    <property type="entry name" value="YbbR"/>
</dbReference>
<keyword evidence="1" id="KW-0812">Transmembrane</keyword>
<feature type="transmembrane region" description="Helical" evidence="1">
    <location>
        <begin position="9"/>
        <end position="28"/>
    </location>
</feature>
<dbReference type="Gene3D" id="2.170.120.30">
    <property type="match status" value="2"/>
</dbReference>
<dbReference type="PANTHER" id="PTHR37804">
    <property type="entry name" value="CDAA REGULATORY PROTEIN CDAR"/>
    <property type="match status" value="1"/>
</dbReference>
<gene>
    <name evidence="2" type="ORF">SAMN02746091_01467</name>
</gene>
<dbReference type="RefSeq" id="WP_073248745.1">
    <property type="nucleotide sequence ID" value="NZ_FQVG01000025.1"/>
</dbReference>
<dbReference type="AlphaFoldDB" id="A0A1M4XP82"/>
<keyword evidence="3" id="KW-1185">Reference proteome</keyword>
<evidence type="ECO:0000256" key="1">
    <source>
        <dbReference type="SAM" id="Phobius"/>
    </source>
</evidence>
<dbReference type="Pfam" id="PF07949">
    <property type="entry name" value="YbbR"/>
    <property type="match status" value="3"/>
</dbReference>
<name>A0A1M4XP82_9CLOT</name>
<proteinExistence type="predicted"/>
<reference evidence="3" key="1">
    <citation type="submission" date="2016-11" db="EMBL/GenBank/DDBJ databases">
        <authorList>
            <person name="Varghese N."/>
            <person name="Submissions S."/>
        </authorList>
    </citation>
    <scope>NUCLEOTIDE SEQUENCE [LARGE SCALE GENOMIC DNA]</scope>
    <source>
        <strain evidence="3">DSM 10124</strain>
    </source>
</reference>
<dbReference type="EMBL" id="FQVG01000025">
    <property type="protein sequence ID" value="SHE95404.1"/>
    <property type="molecule type" value="Genomic_DNA"/>
</dbReference>
<organism evidence="2 3">
    <name type="scientific">Caloramator proteoclasticus DSM 10124</name>
    <dbReference type="NCBI Taxonomy" id="1121262"/>
    <lineage>
        <taxon>Bacteria</taxon>
        <taxon>Bacillati</taxon>
        <taxon>Bacillota</taxon>
        <taxon>Clostridia</taxon>
        <taxon>Eubacteriales</taxon>
        <taxon>Clostridiaceae</taxon>
        <taxon>Caloramator</taxon>
    </lineage>
</organism>
<dbReference type="PANTHER" id="PTHR37804:SF1">
    <property type="entry name" value="CDAA REGULATORY PROTEIN CDAR"/>
    <property type="match status" value="1"/>
</dbReference>
<dbReference type="InterPro" id="IPR053154">
    <property type="entry name" value="c-di-AMP_regulator"/>
</dbReference>
<accession>A0A1M4XP82</accession>
<evidence type="ECO:0000313" key="3">
    <source>
        <dbReference type="Proteomes" id="UP000184423"/>
    </source>
</evidence>